<dbReference type="InterPro" id="IPR011006">
    <property type="entry name" value="CheY-like_superfamily"/>
</dbReference>
<keyword evidence="1 2" id="KW-0597">Phosphoprotein</keyword>
<accession>A0A845GIM5</accession>
<dbReference type="Proteomes" id="UP000447355">
    <property type="component" value="Unassembled WGS sequence"/>
</dbReference>
<dbReference type="PROSITE" id="PS50110">
    <property type="entry name" value="RESPONSE_REGULATORY"/>
    <property type="match status" value="1"/>
</dbReference>
<name>A0A845GIM5_9BURK</name>
<proteinExistence type="predicted"/>
<reference evidence="4" key="1">
    <citation type="submission" date="2019-12" db="EMBL/GenBank/DDBJ databases">
        <title>Novel species isolated from a subtropical stream in China.</title>
        <authorList>
            <person name="Lu H."/>
        </authorList>
    </citation>
    <scope>NUCLEOTIDE SEQUENCE [LARGE SCALE GENOMIC DNA]</scope>
    <source>
        <strain evidence="4">FT81W</strain>
    </source>
</reference>
<dbReference type="InterPro" id="IPR058245">
    <property type="entry name" value="NreC/VraR/RcsB-like_REC"/>
</dbReference>
<dbReference type="PANTHER" id="PTHR44591">
    <property type="entry name" value="STRESS RESPONSE REGULATOR PROTEIN 1"/>
    <property type="match status" value="1"/>
</dbReference>
<evidence type="ECO:0000259" key="3">
    <source>
        <dbReference type="PROSITE" id="PS50110"/>
    </source>
</evidence>
<evidence type="ECO:0000313" key="5">
    <source>
        <dbReference type="Proteomes" id="UP000447355"/>
    </source>
</evidence>
<dbReference type="GO" id="GO:0000160">
    <property type="term" value="P:phosphorelay signal transduction system"/>
    <property type="evidence" value="ECO:0007669"/>
    <property type="project" value="InterPro"/>
</dbReference>
<dbReference type="CDD" id="cd17535">
    <property type="entry name" value="REC_NarL-like"/>
    <property type="match status" value="1"/>
</dbReference>
<dbReference type="EMBL" id="WWCX01000001">
    <property type="protein sequence ID" value="MYM92519.1"/>
    <property type="molecule type" value="Genomic_DNA"/>
</dbReference>
<dbReference type="Pfam" id="PF00072">
    <property type="entry name" value="Response_reg"/>
    <property type="match status" value="1"/>
</dbReference>
<dbReference type="AlphaFoldDB" id="A0A845GIM5"/>
<evidence type="ECO:0000313" key="4">
    <source>
        <dbReference type="EMBL" id="MYM92519.1"/>
    </source>
</evidence>
<dbReference type="InterPro" id="IPR001789">
    <property type="entry name" value="Sig_transdc_resp-reg_receiver"/>
</dbReference>
<sequence length="180" mass="19618">METFSDLRVFIVDDNEVTRAVLRMILKDRGFQVIGEAADARAALERLAPVRADMVCLDVVMPGCDGLDLLQQIKQRAPRTEILMVTASKDAATIETALARGAAGFIFKPFNSGAVCDAMEKVARRMRTRHTAAQVAQTEVAASRQEEIESQQVISTPAIAPDDKFLHLASKLPNLPDNGP</sequence>
<gene>
    <name evidence="4" type="ORF">GTP90_01435</name>
</gene>
<organism evidence="4 5">
    <name type="scientific">Duganella vulcania</name>
    <dbReference type="NCBI Taxonomy" id="2692166"/>
    <lineage>
        <taxon>Bacteria</taxon>
        <taxon>Pseudomonadati</taxon>
        <taxon>Pseudomonadota</taxon>
        <taxon>Betaproteobacteria</taxon>
        <taxon>Burkholderiales</taxon>
        <taxon>Oxalobacteraceae</taxon>
        <taxon>Telluria group</taxon>
        <taxon>Duganella</taxon>
    </lineage>
</organism>
<dbReference type="Gene3D" id="3.40.50.2300">
    <property type="match status" value="1"/>
</dbReference>
<dbReference type="PANTHER" id="PTHR44591:SF3">
    <property type="entry name" value="RESPONSE REGULATORY DOMAIN-CONTAINING PROTEIN"/>
    <property type="match status" value="1"/>
</dbReference>
<dbReference type="InterPro" id="IPR050595">
    <property type="entry name" value="Bact_response_regulator"/>
</dbReference>
<dbReference type="RefSeq" id="WP_161081784.1">
    <property type="nucleotide sequence ID" value="NZ_WWCX01000001.1"/>
</dbReference>
<comment type="caution">
    <text evidence="4">The sequence shown here is derived from an EMBL/GenBank/DDBJ whole genome shotgun (WGS) entry which is preliminary data.</text>
</comment>
<feature type="domain" description="Response regulatory" evidence="3">
    <location>
        <begin position="8"/>
        <end position="123"/>
    </location>
</feature>
<evidence type="ECO:0000256" key="1">
    <source>
        <dbReference type="ARBA" id="ARBA00022553"/>
    </source>
</evidence>
<evidence type="ECO:0000256" key="2">
    <source>
        <dbReference type="PROSITE-ProRule" id="PRU00169"/>
    </source>
</evidence>
<protein>
    <submittedName>
        <fullName evidence="4">Response regulator</fullName>
    </submittedName>
</protein>
<dbReference type="SMART" id="SM00448">
    <property type="entry name" value="REC"/>
    <property type="match status" value="1"/>
</dbReference>
<feature type="modified residue" description="4-aspartylphosphate" evidence="2">
    <location>
        <position position="58"/>
    </location>
</feature>
<dbReference type="SUPFAM" id="SSF52172">
    <property type="entry name" value="CheY-like"/>
    <property type="match status" value="1"/>
</dbReference>